<dbReference type="Proteomes" id="UP001443914">
    <property type="component" value="Unassembled WGS sequence"/>
</dbReference>
<keyword evidence="3" id="KW-1185">Reference proteome</keyword>
<dbReference type="Pfam" id="PF00646">
    <property type="entry name" value="F-box"/>
    <property type="match status" value="1"/>
</dbReference>
<dbReference type="InterPro" id="IPR050796">
    <property type="entry name" value="SCF_F-box_component"/>
</dbReference>
<dbReference type="PROSITE" id="PS50181">
    <property type="entry name" value="FBOX"/>
    <property type="match status" value="1"/>
</dbReference>
<proteinExistence type="predicted"/>
<evidence type="ECO:0000313" key="2">
    <source>
        <dbReference type="EMBL" id="KAK9675809.1"/>
    </source>
</evidence>
<dbReference type="EMBL" id="JBDFQZ010000011">
    <property type="protein sequence ID" value="KAK9675809.1"/>
    <property type="molecule type" value="Genomic_DNA"/>
</dbReference>
<sequence>MDLRTRSRKSKNNKMSKFSKRRLNMFDRLPECLLIGILSLLPIKSLFHLKRVNKLCYNIIKSPYFISKHLKRNNDRHNNCIIAQFVVTQAGELEPSMVWLDDEIDEDNTINSYTTLQNNPPYNYNICGPCDGLYYSIITRILVLDSIPSLWTTRDSTEEYRIPPRSLANYPLSVLIYSLRNDSWRYVRDLSKCYYLRENSSYTFVDTSYYWLGSNDNHHPFKYDVIIVVNLATEAIEEIGLPETRLKNSLTSQSYSECLMDYHSTIALVALYKDDDNFDIWTLKERSWSKQLSVKLDCCVQDLLGYDDSKELRVIPVIRYDYCSIVSTYMESLVPLNDQEFLVEWERHRLNDAVLLGPNFAVQLWPSQQQRLAQNPEHHRTLGRIQNIPRFQATQDPGQPGSFRSPTNGFISIITGSQSCCENEGNDSTEEDVEAYYAGGMQR</sequence>
<dbReference type="AlphaFoldDB" id="A0AAW1HJ12"/>
<feature type="domain" description="F-box" evidence="1">
    <location>
        <begin position="23"/>
        <end position="73"/>
    </location>
</feature>
<gene>
    <name evidence="2" type="ORF">RND81_11G032600</name>
</gene>
<dbReference type="SUPFAM" id="SSF81383">
    <property type="entry name" value="F-box domain"/>
    <property type="match status" value="1"/>
</dbReference>
<name>A0AAW1HJ12_SAPOF</name>
<comment type="caution">
    <text evidence="2">The sequence shown here is derived from an EMBL/GenBank/DDBJ whole genome shotgun (WGS) entry which is preliminary data.</text>
</comment>
<protein>
    <recommendedName>
        <fullName evidence="1">F-box domain-containing protein</fullName>
    </recommendedName>
</protein>
<dbReference type="InterPro" id="IPR001810">
    <property type="entry name" value="F-box_dom"/>
</dbReference>
<dbReference type="InterPro" id="IPR036047">
    <property type="entry name" value="F-box-like_dom_sf"/>
</dbReference>
<dbReference type="PANTHER" id="PTHR31672:SF13">
    <property type="entry name" value="F-BOX PROTEIN CPR30-LIKE"/>
    <property type="match status" value="1"/>
</dbReference>
<dbReference type="SMART" id="SM00256">
    <property type="entry name" value="FBOX"/>
    <property type="match status" value="1"/>
</dbReference>
<accession>A0AAW1HJ12</accession>
<organism evidence="2 3">
    <name type="scientific">Saponaria officinalis</name>
    <name type="common">Common soapwort</name>
    <name type="synonym">Lychnis saponaria</name>
    <dbReference type="NCBI Taxonomy" id="3572"/>
    <lineage>
        <taxon>Eukaryota</taxon>
        <taxon>Viridiplantae</taxon>
        <taxon>Streptophyta</taxon>
        <taxon>Embryophyta</taxon>
        <taxon>Tracheophyta</taxon>
        <taxon>Spermatophyta</taxon>
        <taxon>Magnoliopsida</taxon>
        <taxon>eudicotyledons</taxon>
        <taxon>Gunneridae</taxon>
        <taxon>Pentapetalae</taxon>
        <taxon>Caryophyllales</taxon>
        <taxon>Caryophyllaceae</taxon>
        <taxon>Caryophylleae</taxon>
        <taxon>Saponaria</taxon>
    </lineage>
</organism>
<evidence type="ECO:0000259" key="1">
    <source>
        <dbReference type="PROSITE" id="PS50181"/>
    </source>
</evidence>
<evidence type="ECO:0000313" key="3">
    <source>
        <dbReference type="Proteomes" id="UP001443914"/>
    </source>
</evidence>
<dbReference type="PANTHER" id="PTHR31672">
    <property type="entry name" value="BNACNNG10540D PROTEIN"/>
    <property type="match status" value="1"/>
</dbReference>
<reference evidence="2" key="1">
    <citation type="submission" date="2024-03" db="EMBL/GenBank/DDBJ databases">
        <title>WGS assembly of Saponaria officinalis var. Norfolk2.</title>
        <authorList>
            <person name="Jenkins J."/>
            <person name="Shu S."/>
            <person name="Grimwood J."/>
            <person name="Barry K."/>
            <person name="Goodstein D."/>
            <person name="Schmutz J."/>
            <person name="Leebens-Mack J."/>
            <person name="Osbourn A."/>
        </authorList>
    </citation>
    <scope>NUCLEOTIDE SEQUENCE [LARGE SCALE GENOMIC DNA]</scope>
    <source>
        <strain evidence="2">JIC</strain>
    </source>
</reference>
<dbReference type="Gene3D" id="1.20.1280.50">
    <property type="match status" value="1"/>
</dbReference>